<reference evidence="6 7" key="1">
    <citation type="journal article" date="2023" name="Int. J. Syst. Evol. Microbiol.">
        <title>The observation of taxonomic boundaries for the 16SrII and 16SrXXV phytoplasmas using genome-based delimitation.</title>
        <authorList>
            <person name="Rodrigues Jardim B."/>
            <person name="Tran-Nguyen L.T.T."/>
            <person name="Gambley C."/>
            <person name="Al-Sadi A.M."/>
            <person name="Al-Subhi A.M."/>
            <person name="Foissac X."/>
            <person name="Salar P."/>
            <person name="Cai H."/>
            <person name="Yang J.Y."/>
            <person name="Davis R."/>
            <person name="Jones L."/>
            <person name="Rodoni B."/>
            <person name="Constable F.E."/>
        </authorList>
    </citation>
    <scope>NUCLEOTIDE SEQUENCE [LARGE SCALE GENOMIC DNA]</scope>
    <source>
        <strain evidence="6">BAWM-155c</strain>
    </source>
</reference>
<proteinExistence type="predicted"/>
<comment type="caution">
    <text evidence="6">The sequence shown here is derived from an EMBL/GenBank/DDBJ whole genome shotgun (WGS) entry which is preliminary data.</text>
</comment>
<dbReference type="RefSeq" id="WP_304515201.1">
    <property type="nucleotide sequence ID" value="NZ_JAOSID010000002.1"/>
</dbReference>
<dbReference type="InterPro" id="IPR006127">
    <property type="entry name" value="ZnuA-like"/>
</dbReference>
<evidence type="ECO:0000256" key="4">
    <source>
        <dbReference type="ARBA" id="ARBA00022729"/>
    </source>
</evidence>
<keyword evidence="3" id="KW-0479">Metal-binding</keyword>
<evidence type="ECO:0000313" key="6">
    <source>
        <dbReference type="EMBL" id="MDO8167997.1"/>
    </source>
</evidence>
<dbReference type="Gene3D" id="3.40.50.1980">
    <property type="entry name" value="Nitrogenase molybdenum iron protein domain"/>
    <property type="match status" value="2"/>
</dbReference>
<accession>A0ABT9DD19</accession>
<dbReference type="Pfam" id="PF01297">
    <property type="entry name" value="ZnuA"/>
    <property type="match status" value="1"/>
</dbReference>
<name>A0ABT9DD19_9MOLU</name>
<organism evidence="6 7">
    <name type="scientific">Candidatus Phytoplasma melaleucae</name>
    <dbReference type="NCBI Taxonomy" id="2982630"/>
    <lineage>
        <taxon>Bacteria</taxon>
        <taxon>Bacillati</taxon>
        <taxon>Mycoplasmatota</taxon>
        <taxon>Mollicutes</taxon>
        <taxon>Acholeplasmatales</taxon>
        <taxon>Acholeplasmataceae</taxon>
        <taxon>Candidatus Phytoplasma</taxon>
    </lineage>
</organism>
<dbReference type="PANTHER" id="PTHR42953:SF1">
    <property type="entry name" value="METAL-BINDING PROTEIN HI_0362-RELATED"/>
    <property type="match status" value="1"/>
</dbReference>
<keyword evidence="7" id="KW-1185">Reference proteome</keyword>
<feature type="transmembrane region" description="Helical" evidence="5">
    <location>
        <begin position="12"/>
        <end position="31"/>
    </location>
</feature>
<protein>
    <submittedName>
        <fullName evidence="6">Zinc ABC transporter substrate-binding protein</fullName>
    </submittedName>
</protein>
<sequence>MDFFIKYKKKIMIFILVTITTLILSIPFLSLTKTKNVKTVSKDLQIVTTTTMLKDLVKHLVGNVAEEEQNEYQKIEGIQVDSLMGVGIDPHNYKTKLSDRKKIKEADLVVINGLHLEAKMAEAFPLLTHNSFTVVQLDETHTKVINQKGDEKEHIQEKDIKRDEDTNGPDPHIWFDIDLWIKVLQQLKYKLETVLEKKIKEKDSRFNSEDIGKLKENCETYACKLKLLDKYVDQKIKVLKQQFSSQGRTFILVTAHDAFSYLARKYNFQLSPIQGISTQTEASITNIEELANELVINQVKAIFVESAFPEGTLDSLKESVKSKGYNIKKSDEELYADALGSENEEPIEFEGDQDTYGNSKPTKYKHSTYIGALLHNINTIEKELKQ</sequence>
<dbReference type="Proteomes" id="UP001172036">
    <property type="component" value="Unassembled WGS sequence"/>
</dbReference>
<evidence type="ECO:0000313" key="7">
    <source>
        <dbReference type="Proteomes" id="UP001172036"/>
    </source>
</evidence>
<keyword evidence="2" id="KW-0813">Transport</keyword>
<evidence type="ECO:0000256" key="5">
    <source>
        <dbReference type="SAM" id="Phobius"/>
    </source>
</evidence>
<evidence type="ECO:0000256" key="1">
    <source>
        <dbReference type="ARBA" id="ARBA00004196"/>
    </source>
</evidence>
<dbReference type="EMBL" id="JAOSID010000002">
    <property type="protein sequence ID" value="MDO8167997.1"/>
    <property type="molecule type" value="Genomic_DNA"/>
</dbReference>
<gene>
    <name evidence="6" type="ORF">OC680_00675</name>
</gene>
<evidence type="ECO:0000256" key="3">
    <source>
        <dbReference type="ARBA" id="ARBA00022723"/>
    </source>
</evidence>
<keyword evidence="5" id="KW-0472">Membrane</keyword>
<dbReference type="PANTHER" id="PTHR42953">
    <property type="entry name" value="HIGH-AFFINITY ZINC UPTAKE SYSTEM PROTEIN ZNUA-RELATED"/>
    <property type="match status" value="1"/>
</dbReference>
<keyword evidence="4" id="KW-0732">Signal</keyword>
<comment type="subcellular location">
    <subcellularLocation>
        <location evidence="1">Cell envelope</location>
    </subcellularLocation>
</comment>
<dbReference type="InterPro" id="IPR050492">
    <property type="entry name" value="Bact_metal-bind_prot9"/>
</dbReference>
<keyword evidence="5" id="KW-0812">Transmembrane</keyword>
<dbReference type="SUPFAM" id="SSF53807">
    <property type="entry name" value="Helical backbone' metal receptor"/>
    <property type="match status" value="1"/>
</dbReference>
<keyword evidence="5" id="KW-1133">Transmembrane helix</keyword>
<evidence type="ECO:0000256" key="2">
    <source>
        <dbReference type="ARBA" id="ARBA00022448"/>
    </source>
</evidence>